<protein>
    <submittedName>
        <fullName evidence="1">Uncharacterized protein</fullName>
    </submittedName>
</protein>
<dbReference type="AlphaFoldDB" id="A0A918JVH3"/>
<dbReference type="Proteomes" id="UP000601108">
    <property type="component" value="Unassembled WGS sequence"/>
</dbReference>
<gene>
    <name evidence="1" type="ORF">GCM10007384_07990</name>
</gene>
<keyword evidence="2" id="KW-1185">Reference proteome</keyword>
<organism evidence="1 2">
    <name type="scientific">Aquimarina muelleri</name>
    <dbReference type="NCBI Taxonomy" id="279356"/>
    <lineage>
        <taxon>Bacteria</taxon>
        <taxon>Pseudomonadati</taxon>
        <taxon>Bacteroidota</taxon>
        <taxon>Flavobacteriia</taxon>
        <taxon>Flavobacteriales</taxon>
        <taxon>Flavobacteriaceae</taxon>
        <taxon>Aquimarina</taxon>
    </lineage>
</organism>
<accession>A0A918JVH3</accession>
<evidence type="ECO:0000313" key="1">
    <source>
        <dbReference type="EMBL" id="GGX08639.1"/>
    </source>
</evidence>
<evidence type="ECO:0000313" key="2">
    <source>
        <dbReference type="Proteomes" id="UP000601108"/>
    </source>
</evidence>
<comment type="caution">
    <text evidence="1">The sequence shown here is derived from an EMBL/GenBank/DDBJ whole genome shotgun (WGS) entry which is preliminary data.</text>
</comment>
<proteinExistence type="predicted"/>
<name>A0A918JVH3_9FLAO</name>
<sequence>MRLYARFLFVNRIIGYLILNFLSNKINLSLILIDSIGSSETPTSLFKSFFYDGETAK</sequence>
<dbReference type="EMBL" id="BMWS01000004">
    <property type="protein sequence ID" value="GGX08639.1"/>
    <property type="molecule type" value="Genomic_DNA"/>
</dbReference>
<reference evidence="1 2" key="1">
    <citation type="journal article" date="2014" name="Int. J. Syst. Evol. Microbiol.">
        <title>Complete genome sequence of Corynebacterium casei LMG S-19264T (=DSM 44701T), isolated from a smear-ripened cheese.</title>
        <authorList>
            <consortium name="US DOE Joint Genome Institute (JGI-PGF)"/>
            <person name="Walter F."/>
            <person name="Albersmeier A."/>
            <person name="Kalinowski J."/>
            <person name="Ruckert C."/>
        </authorList>
    </citation>
    <scope>NUCLEOTIDE SEQUENCE [LARGE SCALE GENOMIC DNA]</scope>
    <source>
        <strain evidence="1 2">KCTC 12285</strain>
    </source>
</reference>